<evidence type="ECO:0000256" key="5">
    <source>
        <dbReference type="ARBA" id="ARBA00023002"/>
    </source>
</evidence>
<dbReference type="InterPro" id="IPR036396">
    <property type="entry name" value="Cyt_P450_sf"/>
</dbReference>
<evidence type="ECO:0000256" key="2">
    <source>
        <dbReference type="ARBA" id="ARBA00010617"/>
    </source>
</evidence>
<evidence type="ECO:0000256" key="9">
    <source>
        <dbReference type="RuleBase" id="RU000461"/>
    </source>
</evidence>
<evidence type="ECO:0000313" key="12">
    <source>
        <dbReference type="Proteomes" id="UP000184383"/>
    </source>
</evidence>
<dbReference type="PANTHER" id="PTHR24305:SF210">
    <property type="entry name" value="CYTOCHROME P450 MONOOXYGENASE ASQL-RELATED"/>
    <property type="match status" value="1"/>
</dbReference>
<evidence type="ECO:0000256" key="10">
    <source>
        <dbReference type="SAM" id="Phobius"/>
    </source>
</evidence>
<accession>A0A1L9S0U3</accession>
<gene>
    <name evidence="11" type="ORF">ASPWEDRAFT_22894</name>
</gene>
<keyword evidence="3 8" id="KW-0349">Heme</keyword>
<dbReference type="PROSITE" id="PS00086">
    <property type="entry name" value="CYTOCHROME_P450"/>
    <property type="match status" value="1"/>
</dbReference>
<dbReference type="Proteomes" id="UP000184383">
    <property type="component" value="Unassembled WGS sequence"/>
</dbReference>
<dbReference type="GO" id="GO:0016705">
    <property type="term" value="F:oxidoreductase activity, acting on paired donors, with incorporation or reduction of molecular oxygen"/>
    <property type="evidence" value="ECO:0007669"/>
    <property type="project" value="InterPro"/>
</dbReference>
<dbReference type="Gene3D" id="1.10.630.10">
    <property type="entry name" value="Cytochrome P450"/>
    <property type="match status" value="1"/>
</dbReference>
<dbReference type="STRING" id="1073089.A0A1L9S0U3"/>
<sequence>MASLHGFMASGSFPSLICGFSLTILVYFTYHAIYTVFFHPLSRYPGPKLAAISPIPLLFWEIRGKSHTKIKSLHDKYGDVVRIGPNALVYRSPTAWKDIYGHRKQGQKVFLKDPSVYTPLPNGAQAIITANEADHTRMRRLLSHAFSDRALRKQERLLHMYADLLVQKIHRLVESSPDAVDMTRWYNYTTFDLTGDMAFGEPFHCLRDSHYHWWVSIMIDAVKASSYLRMFWFFPFLVPLAKVLVPGHLVEKQAASFQLSIDRVDRRLGLKNTTDRPDFMSYILQHNTKDGSKNGMSRAEIDANAATLVLAGSETTAALLSGCTYYLLKTPAAYRRLVDEIRSAFQEESDINLSSFANMPYLNAVLEESLRIYPPIPAMLPRLVPEGGAAINGEYVPGGTSVSISLWSTFHSRTNFTDPDTFIPERWLQEPDSDIERFVNDKKEAFQPFSYGPRSCLGQHLANAEMRLILTKILWHFDLELSPNCDNWIDQETYNLWSRPALMVKLSRAQKGTAT</sequence>
<dbReference type="OrthoDB" id="1470350at2759"/>
<comment type="cofactor">
    <cofactor evidence="1 8">
        <name>heme</name>
        <dbReference type="ChEBI" id="CHEBI:30413"/>
    </cofactor>
</comment>
<dbReference type="SUPFAM" id="SSF48264">
    <property type="entry name" value="Cytochrome P450"/>
    <property type="match status" value="1"/>
</dbReference>
<organism evidence="11 12">
    <name type="scientific">Aspergillus wentii DTO 134E9</name>
    <dbReference type="NCBI Taxonomy" id="1073089"/>
    <lineage>
        <taxon>Eukaryota</taxon>
        <taxon>Fungi</taxon>
        <taxon>Dikarya</taxon>
        <taxon>Ascomycota</taxon>
        <taxon>Pezizomycotina</taxon>
        <taxon>Eurotiomycetes</taxon>
        <taxon>Eurotiomycetidae</taxon>
        <taxon>Eurotiales</taxon>
        <taxon>Aspergillaceae</taxon>
        <taxon>Aspergillus</taxon>
        <taxon>Aspergillus subgen. Cremei</taxon>
    </lineage>
</organism>
<keyword evidence="5 9" id="KW-0560">Oxidoreductase</keyword>
<keyword evidence="10" id="KW-0812">Transmembrane</keyword>
<evidence type="ECO:0000256" key="4">
    <source>
        <dbReference type="ARBA" id="ARBA00022723"/>
    </source>
</evidence>
<dbReference type="GeneID" id="63748256"/>
<dbReference type="InterPro" id="IPR017972">
    <property type="entry name" value="Cyt_P450_CS"/>
</dbReference>
<dbReference type="InterPro" id="IPR050121">
    <property type="entry name" value="Cytochrome_P450_monoxygenase"/>
</dbReference>
<dbReference type="GO" id="GO:0020037">
    <property type="term" value="F:heme binding"/>
    <property type="evidence" value="ECO:0007669"/>
    <property type="project" value="InterPro"/>
</dbReference>
<evidence type="ECO:0000256" key="7">
    <source>
        <dbReference type="ARBA" id="ARBA00023033"/>
    </source>
</evidence>
<dbReference type="EMBL" id="KV878209">
    <property type="protein sequence ID" value="OJJ40738.1"/>
    <property type="molecule type" value="Genomic_DNA"/>
</dbReference>
<proteinExistence type="inferred from homology"/>
<dbReference type="InterPro" id="IPR002401">
    <property type="entry name" value="Cyt_P450_E_grp-I"/>
</dbReference>
<evidence type="ECO:0000256" key="1">
    <source>
        <dbReference type="ARBA" id="ARBA00001971"/>
    </source>
</evidence>
<evidence type="ECO:0000256" key="6">
    <source>
        <dbReference type="ARBA" id="ARBA00023004"/>
    </source>
</evidence>
<dbReference type="Pfam" id="PF00067">
    <property type="entry name" value="p450"/>
    <property type="match status" value="1"/>
</dbReference>
<dbReference type="VEuPathDB" id="FungiDB:ASPWEDRAFT_22894"/>
<keyword evidence="12" id="KW-1185">Reference proteome</keyword>
<dbReference type="AlphaFoldDB" id="A0A1L9S0U3"/>
<dbReference type="PRINTS" id="PR00385">
    <property type="entry name" value="P450"/>
</dbReference>
<keyword evidence="10" id="KW-0472">Membrane</keyword>
<dbReference type="FunFam" id="1.10.630.10:FF:000047">
    <property type="entry name" value="Cytochrome P450 monooxygenase"/>
    <property type="match status" value="1"/>
</dbReference>
<dbReference type="GO" id="GO:0004497">
    <property type="term" value="F:monooxygenase activity"/>
    <property type="evidence" value="ECO:0007669"/>
    <property type="project" value="UniProtKB-KW"/>
</dbReference>
<dbReference type="PANTHER" id="PTHR24305">
    <property type="entry name" value="CYTOCHROME P450"/>
    <property type="match status" value="1"/>
</dbReference>
<dbReference type="PRINTS" id="PR00463">
    <property type="entry name" value="EP450I"/>
</dbReference>
<reference evidence="12" key="1">
    <citation type="journal article" date="2017" name="Genome Biol.">
        <title>Comparative genomics reveals high biological diversity and specific adaptations in the industrially and medically important fungal genus Aspergillus.</title>
        <authorList>
            <person name="de Vries R.P."/>
            <person name="Riley R."/>
            <person name="Wiebenga A."/>
            <person name="Aguilar-Osorio G."/>
            <person name="Amillis S."/>
            <person name="Uchima C.A."/>
            <person name="Anderluh G."/>
            <person name="Asadollahi M."/>
            <person name="Askin M."/>
            <person name="Barry K."/>
            <person name="Battaglia E."/>
            <person name="Bayram O."/>
            <person name="Benocci T."/>
            <person name="Braus-Stromeyer S.A."/>
            <person name="Caldana C."/>
            <person name="Canovas D."/>
            <person name="Cerqueira G.C."/>
            <person name="Chen F."/>
            <person name="Chen W."/>
            <person name="Choi C."/>
            <person name="Clum A."/>
            <person name="Dos Santos R.A."/>
            <person name="Damasio A.R."/>
            <person name="Diallinas G."/>
            <person name="Emri T."/>
            <person name="Fekete E."/>
            <person name="Flipphi M."/>
            <person name="Freyberg S."/>
            <person name="Gallo A."/>
            <person name="Gournas C."/>
            <person name="Habgood R."/>
            <person name="Hainaut M."/>
            <person name="Harispe M.L."/>
            <person name="Henrissat B."/>
            <person name="Hilden K.S."/>
            <person name="Hope R."/>
            <person name="Hossain A."/>
            <person name="Karabika E."/>
            <person name="Karaffa L."/>
            <person name="Karanyi Z."/>
            <person name="Krasevec N."/>
            <person name="Kuo A."/>
            <person name="Kusch H."/>
            <person name="LaButti K."/>
            <person name="Lagendijk E.L."/>
            <person name="Lapidus A."/>
            <person name="Levasseur A."/>
            <person name="Lindquist E."/>
            <person name="Lipzen A."/>
            <person name="Logrieco A.F."/>
            <person name="MacCabe A."/>
            <person name="Maekelae M.R."/>
            <person name="Malavazi I."/>
            <person name="Melin P."/>
            <person name="Meyer V."/>
            <person name="Mielnichuk N."/>
            <person name="Miskei M."/>
            <person name="Molnar A.P."/>
            <person name="Mule G."/>
            <person name="Ngan C.Y."/>
            <person name="Orejas M."/>
            <person name="Orosz E."/>
            <person name="Ouedraogo J.P."/>
            <person name="Overkamp K.M."/>
            <person name="Park H.-S."/>
            <person name="Perrone G."/>
            <person name="Piumi F."/>
            <person name="Punt P.J."/>
            <person name="Ram A.F."/>
            <person name="Ramon A."/>
            <person name="Rauscher S."/>
            <person name="Record E."/>
            <person name="Riano-Pachon D.M."/>
            <person name="Robert V."/>
            <person name="Roehrig J."/>
            <person name="Ruller R."/>
            <person name="Salamov A."/>
            <person name="Salih N.S."/>
            <person name="Samson R.A."/>
            <person name="Sandor E."/>
            <person name="Sanguinetti M."/>
            <person name="Schuetze T."/>
            <person name="Sepcic K."/>
            <person name="Shelest E."/>
            <person name="Sherlock G."/>
            <person name="Sophianopoulou V."/>
            <person name="Squina F.M."/>
            <person name="Sun H."/>
            <person name="Susca A."/>
            <person name="Todd R.B."/>
            <person name="Tsang A."/>
            <person name="Unkles S.E."/>
            <person name="van de Wiele N."/>
            <person name="van Rossen-Uffink D."/>
            <person name="Oliveira J.V."/>
            <person name="Vesth T.C."/>
            <person name="Visser J."/>
            <person name="Yu J.-H."/>
            <person name="Zhou M."/>
            <person name="Andersen M.R."/>
            <person name="Archer D.B."/>
            <person name="Baker S.E."/>
            <person name="Benoit I."/>
            <person name="Brakhage A.A."/>
            <person name="Braus G.H."/>
            <person name="Fischer R."/>
            <person name="Frisvad J.C."/>
            <person name="Goldman G.H."/>
            <person name="Houbraken J."/>
            <person name="Oakley B."/>
            <person name="Pocsi I."/>
            <person name="Scazzocchio C."/>
            <person name="Seiboth B."/>
            <person name="vanKuyk P.A."/>
            <person name="Wortman J."/>
            <person name="Dyer P.S."/>
            <person name="Grigoriev I.V."/>
        </authorList>
    </citation>
    <scope>NUCLEOTIDE SEQUENCE [LARGE SCALE GENOMIC DNA]</scope>
    <source>
        <strain evidence="12">DTO 134E9</strain>
    </source>
</reference>
<keyword evidence="10" id="KW-1133">Transmembrane helix</keyword>
<feature type="transmembrane region" description="Helical" evidence="10">
    <location>
        <begin position="12"/>
        <end position="38"/>
    </location>
</feature>
<evidence type="ECO:0000313" key="11">
    <source>
        <dbReference type="EMBL" id="OJJ40738.1"/>
    </source>
</evidence>
<protein>
    <submittedName>
        <fullName evidence="11">Uncharacterized protein</fullName>
    </submittedName>
</protein>
<dbReference type="GO" id="GO:0005506">
    <property type="term" value="F:iron ion binding"/>
    <property type="evidence" value="ECO:0007669"/>
    <property type="project" value="InterPro"/>
</dbReference>
<name>A0A1L9S0U3_ASPWE</name>
<keyword evidence="4 8" id="KW-0479">Metal-binding</keyword>
<dbReference type="InterPro" id="IPR001128">
    <property type="entry name" value="Cyt_P450"/>
</dbReference>
<feature type="binding site" description="axial binding residue" evidence="8">
    <location>
        <position position="456"/>
    </location>
    <ligand>
        <name>heme</name>
        <dbReference type="ChEBI" id="CHEBI:30413"/>
    </ligand>
    <ligandPart>
        <name>Fe</name>
        <dbReference type="ChEBI" id="CHEBI:18248"/>
    </ligandPart>
</feature>
<dbReference type="GO" id="GO:0009403">
    <property type="term" value="P:toxin biosynthetic process"/>
    <property type="evidence" value="ECO:0007669"/>
    <property type="project" value="UniProtKB-ARBA"/>
</dbReference>
<dbReference type="CDD" id="cd11058">
    <property type="entry name" value="CYP60B-like"/>
    <property type="match status" value="1"/>
</dbReference>
<dbReference type="RefSeq" id="XP_040694414.1">
    <property type="nucleotide sequence ID" value="XM_040832408.1"/>
</dbReference>
<comment type="similarity">
    <text evidence="2 9">Belongs to the cytochrome P450 family.</text>
</comment>
<keyword evidence="6 8" id="KW-0408">Iron</keyword>
<keyword evidence="7 9" id="KW-0503">Monooxygenase</keyword>
<evidence type="ECO:0000256" key="8">
    <source>
        <dbReference type="PIRSR" id="PIRSR602401-1"/>
    </source>
</evidence>
<evidence type="ECO:0000256" key="3">
    <source>
        <dbReference type="ARBA" id="ARBA00022617"/>
    </source>
</evidence>